<reference evidence="2" key="1">
    <citation type="submission" date="2022-12" db="EMBL/GenBank/DDBJ databases">
        <authorList>
            <person name="Petersen C."/>
        </authorList>
    </citation>
    <scope>NUCLEOTIDE SEQUENCE</scope>
    <source>
        <strain evidence="2">IBT 17660</strain>
    </source>
</reference>
<evidence type="ECO:0000313" key="2">
    <source>
        <dbReference type="EMBL" id="KAJ5478507.1"/>
    </source>
</evidence>
<evidence type="ECO:0000256" key="1">
    <source>
        <dbReference type="SAM" id="Phobius"/>
    </source>
</evidence>
<organism evidence="2 3">
    <name type="scientific">Penicillium desertorum</name>
    <dbReference type="NCBI Taxonomy" id="1303715"/>
    <lineage>
        <taxon>Eukaryota</taxon>
        <taxon>Fungi</taxon>
        <taxon>Dikarya</taxon>
        <taxon>Ascomycota</taxon>
        <taxon>Pezizomycotina</taxon>
        <taxon>Eurotiomycetes</taxon>
        <taxon>Eurotiomycetidae</taxon>
        <taxon>Eurotiales</taxon>
        <taxon>Aspergillaceae</taxon>
        <taxon>Penicillium</taxon>
    </lineage>
</organism>
<comment type="caution">
    <text evidence="2">The sequence shown here is derived from an EMBL/GenBank/DDBJ whole genome shotgun (WGS) entry which is preliminary data.</text>
</comment>
<proteinExistence type="predicted"/>
<dbReference type="AlphaFoldDB" id="A0A9X0BQD4"/>
<gene>
    <name evidence="2" type="ORF">N7530_004016</name>
</gene>
<accession>A0A9X0BQD4</accession>
<name>A0A9X0BQD4_9EURO</name>
<keyword evidence="3" id="KW-1185">Reference proteome</keyword>
<keyword evidence="1" id="KW-0472">Membrane</keyword>
<keyword evidence="1" id="KW-1133">Transmembrane helix</keyword>
<dbReference type="Proteomes" id="UP001147760">
    <property type="component" value="Unassembled WGS sequence"/>
</dbReference>
<keyword evidence="1" id="KW-0812">Transmembrane</keyword>
<feature type="transmembrane region" description="Helical" evidence="1">
    <location>
        <begin position="26"/>
        <end position="47"/>
    </location>
</feature>
<dbReference type="EMBL" id="JAPWDO010000003">
    <property type="protein sequence ID" value="KAJ5478507.1"/>
    <property type="molecule type" value="Genomic_DNA"/>
</dbReference>
<evidence type="ECO:0000313" key="3">
    <source>
        <dbReference type="Proteomes" id="UP001147760"/>
    </source>
</evidence>
<protein>
    <submittedName>
        <fullName evidence="2">Uncharacterized protein</fullName>
    </submittedName>
</protein>
<sequence length="99" mass="11205">MTVTPPSTTVTILHRHLAVGYLPTNIDLVCAVTTITLCVSVVFRTFYSVKPALIFLDAVLSFIHSQPHFLFFRRGFHLGQNHPNIPQKKLKTTENPYLL</sequence>
<reference evidence="2" key="2">
    <citation type="journal article" date="2023" name="IMA Fungus">
        <title>Comparative genomic study of the Penicillium genus elucidates a diverse pangenome and 15 lateral gene transfer events.</title>
        <authorList>
            <person name="Petersen C."/>
            <person name="Sorensen T."/>
            <person name="Nielsen M.R."/>
            <person name="Sondergaard T.E."/>
            <person name="Sorensen J.L."/>
            <person name="Fitzpatrick D.A."/>
            <person name="Frisvad J.C."/>
            <person name="Nielsen K.L."/>
        </authorList>
    </citation>
    <scope>NUCLEOTIDE SEQUENCE</scope>
    <source>
        <strain evidence="2">IBT 17660</strain>
    </source>
</reference>